<gene>
    <name evidence="2" type="ORF">MUG84_09985</name>
</gene>
<feature type="domain" description="DUF4825" evidence="1">
    <location>
        <begin position="52"/>
        <end position="135"/>
    </location>
</feature>
<dbReference type="RefSeq" id="WP_244724586.1">
    <property type="nucleotide sequence ID" value="NZ_JALIRP010000003.1"/>
</dbReference>
<proteinExistence type="predicted"/>
<dbReference type="Pfam" id="PF16107">
    <property type="entry name" value="DUF4825"/>
    <property type="match status" value="1"/>
</dbReference>
<reference evidence="2" key="1">
    <citation type="submission" date="2022-04" db="EMBL/GenBank/DDBJ databases">
        <title>Paenibacillus mangrovi sp. nov., a novel endophytic bacterium isolated from bark of Kandelia candel.</title>
        <authorList>
            <person name="Tuo L."/>
        </authorList>
    </citation>
    <scope>NUCLEOTIDE SEQUENCE</scope>
    <source>
        <strain evidence="2">KQZ6P-2</strain>
    </source>
</reference>
<dbReference type="EMBL" id="JALIRP010000003">
    <property type="protein sequence ID" value="MCJ8012072.1"/>
    <property type="molecule type" value="Genomic_DNA"/>
</dbReference>
<name>A0A9X1WMN5_9BACL</name>
<evidence type="ECO:0000313" key="3">
    <source>
        <dbReference type="Proteomes" id="UP001139347"/>
    </source>
</evidence>
<evidence type="ECO:0000313" key="2">
    <source>
        <dbReference type="EMBL" id="MCJ8012072.1"/>
    </source>
</evidence>
<comment type="caution">
    <text evidence="2">The sequence shown here is derived from an EMBL/GenBank/DDBJ whole genome shotgun (WGS) entry which is preliminary data.</text>
</comment>
<accession>A0A9X1WMN5</accession>
<organism evidence="2 3">
    <name type="scientific">Paenibacillus mangrovi</name>
    <dbReference type="NCBI Taxonomy" id="2931978"/>
    <lineage>
        <taxon>Bacteria</taxon>
        <taxon>Bacillati</taxon>
        <taxon>Bacillota</taxon>
        <taxon>Bacilli</taxon>
        <taxon>Bacillales</taxon>
        <taxon>Paenibacillaceae</taxon>
        <taxon>Paenibacillus</taxon>
    </lineage>
</organism>
<keyword evidence="3" id="KW-1185">Reference proteome</keyword>
<sequence>MWTKNKTILLLAAAGILLFSAIQGIVLPQWDRQKQVYAAEQQSPLTHDLQSIMKYQNKYMGNASNLSNLMHTLPLNEVRSTMELHPDSLTADIIYHAETADLDTEDLERSLIYNATAAFALIDNLKQIRFKFDDRTYSVERSTVESWYGKKLSSLTDSPKIWKPDVQEPLADRNYVKKGINSLFTVTDV</sequence>
<dbReference type="Proteomes" id="UP001139347">
    <property type="component" value="Unassembled WGS sequence"/>
</dbReference>
<dbReference type="AlphaFoldDB" id="A0A9X1WMN5"/>
<protein>
    <submittedName>
        <fullName evidence="2">DUF4825 domain-containing protein</fullName>
    </submittedName>
</protein>
<dbReference type="InterPro" id="IPR032250">
    <property type="entry name" value="DUF4825"/>
</dbReference>
<evidence type="ECO:0000259" key="1">
    <source>
        <dbReference type="Pfam" id="PF16107"/>
    </source>
</evidence>